<feature type="domain" description="TAFH" evidence="7">
    <location>
        <begin position="78"/>
        <end position="173"/>
    </location>
</feature>
<dbReference type="AlphaFoldDB" id="A0A7I8WDJ5"/>
<dbReference type="Gene3D" id="1.20.120.1110">
    <property type="entry name" value="TAFH/NHR1 domain"/>
    <property type="match status" value="1"/>
</dbReference>
<sequence length="472" mass="53613">MRGSNAVCTFVHCPKLFTFIPPDVFGLPPPQAASIPVSHQQQHAMQTRPVTAVVRQQTPTTIRPVRPSQQIHASPAQQENMKKCKNFLQTLLKLAANQPESTVNNVRQLIQNLIDGIMKPEEFTQRLQSELKSSPQPYLVPFLNKSLPLLRNAMHNQNMIIEGIRPPRTIQQLSTQRVVRPNIAGGSIDKVSALSTLMKPIPPTIGSTSPVRTKNKYESSKDDDEFNDVATMGGVNLTEESRNLAAANDLGTLRSYKDEALLAQPSLQTYLNSVMRKHGLDTEQEQSDITKLISHACQLRLTQMMEKLIVLSEHRLELYRGQYNLEMTSDVRTQLKFIEDIDKVEKKRHDEVEREQMLRAAKSRSKNEDPEQVKLKQKAKEFQQLQAEELRHKEANETALAAIGTRKRKLEEESRLANSPVSNSNSNGQNRVPQNLARNRKKRITAREVIHVMENDRHLSKSKLLYKTALKQ</sequence>
<name>A0A7I8WDJ5_9ANNE</name>
<reference evidence="8 9" key="1">
    <citation type="submission" date="2020-08" db="EMBL/GenBank/DDBJ databases">
        <authorList>
            <person name="Hejnol A."/>
        </authorList>
    </citation>
    <scope>NUCLEOTIDE SEQUENCE [LARGE SCALE GENOMIC DNA]</scope>
</reference>
<dbReference type="Gene3D" id="1.10.20.10">
    <property type="entry name" value="Histone, subunit A"/>
    <property type="match status" value="1"/>
</dbReference>
<comment type="subcellular location">
    <subcellularLocation>
        <location evidence="1">Nucleus</location>
    </subcellularLocation>
</comment>
<dbReference type="Pfam" id="PF07531">
    <property type="entry name" value="TAFH"/>
    <property type="match status" value="1"/>
</dbReference>
<feature type="region of interest" description="Disordered" evidence="6">
    <location>
        <begin position="204"/>
        <end position="223"/>
    </location>
</feature>
<dbReference type="GO" id="GO:0003677">
    <property type="term" value="F:DNA binding"/>
    <property type="evidence" value="ECO:0007669"/>
    <property type="project" value="TreeGrafter"/>
</dbReference>
<gene>
    <name evidence="8" type="ORF">DGYR_LOCUS13393</name>
</gene>
<feature type="compositionally biased region" description="Basic and acidic residues" evidence="6">
    <location>
        <begin position="365"/>
        <end position="381"/>
    </location>
</feature>
<feature type="region of interest" description="Disordered" evidence="6">
    <location>
        <begin position="348"/>
        <end position="443"/>
    </location>
</feature>
<evidence type="ECO:0000313" key="9">
    <source>
        <dbReference type="Proteomes" id="UP000549394"/>
    </source>
</evidence>
<keyword evidence="9" id="KW-1185">Reference proteome</keyword>
<organism evidence="8 9">
    <name type="scientific">Dimorphilus gyrociliatus</name>
    <dbReference type="NCBI Taxonomy" id="2664684"/>
    <lineage>
        <taxon>Eukaryota</taxon>
        <taxon>Metazoa</taxon>
        <taxon>Spiralia</taxon>
        <taxon>Lophotrochozoa</taxon>
        <taxon>Annelida</taxon>
        <taxon>Polychaeta</taxon>
        <taxon>Polychaeta incertae sedis</taxon>
        <taxon>Dinophilidae</taxon>
        <taxon>Dimorphilus</taxon>
    </lineage>
</organism>
<keyword evidence="5" id="KW-0539">Nucleus</keyword>
<evidence type="ECO:0000256" key="1">
    <source>
        <dbReference type="ARBA" id="ARBA00004123"/>
    </source>
</evidence>
<evidence type="ECO:0000256" key="2">
    <source>
        <dbReference type="ARBA" id="ARBA00006178"/>
    </source>
</evidence>
<dbReference type="InterPro" id="IPR037249">
    <property type="entry name" value="TAFH/NHR1_dom_sf"/>
</dbReference>
<dbReference type="CDD" id="cd08045">
    <property type="entry name" value="HFD_TAF4"/>
    <property type="match status" value="1"/>
</dbReference>
<evidence type="ECO:0000256" key="6">
    <source>
        <dbReference type="SAM" id="MobiDB-lite"/>
    </source>
</evidence>
<dbReference type="InterPro" id="IPR045144">
    <property type="entry name" value="TAF4"/>
</dbReference>
<comment type="similarity">
    <text evidence="2">Belongs to the TAF4 family.</text>
</comment>
<evidence type="ECO:0000256" key="3">
    <source>
        <dbReference type="ARBA" id="ARBA00023015"/>
    </source>
</evidence>
<dbReference type="SUPFAM" id="SSF158553">
    <property type="entry name" value="TAFH domain-like"/>
    <property type="match status" value="1"/>
</dbReference>
<dbReference type="Proteomes" id="UP000549394">
    <property type="component" value="Unassembled WGS sequence"/>
</dbReference>
<keyword evidence="3" id="KW-0805">Transcription regulation</keyword>
<dbReference type="PROSITE" id="PS51119">
    <property type="entry name" value="TAFH"/>
    <property type="match status" value="1"/>
</dbReference>
<dbReference type="Pfam" id="PF05236">
    <property type="entry name" value="TAF4"/>
    <property type="match status" value="1"/>
</dbReference>
<dbReference type="InterPro" id="IPR007900">
    <property type="entry name" value="TAF4_C"/>
</dbReference>
<dbReference type="GO" id="GO:0016251">
    <property type="term" value="F:RNA polymerase II general transcription initiation factor activity"/>
    <property type="evidence" value="ECO:0007669"/>
    <property type="project" value="TreeGrafter"/>
</dbReference>
<dbReference type="EMBL" id="CAJFCJ010000032">
    <property type="protein sequence ID" value="CAD5126117.1"/>
    <property type="molecule type" value="Genomic_DNA"/>
</dbReference>
<dbReference type="InterPro" id="IPR003894">
    <property type="entry name" value="TAFH_NHR1"/>
</dbReference>
<dbReference type="OrthoDB" id="21060at2759"/>
<evidence type="ECO:0000256" key="5">
    <source>
        <dbReference type="ARBA" id="ARBA00023242"/>
    </source>
</evidence>
<proteinExistence type="inferred from homology"/>
<evidence type="ECO:0000259" key="7">
    <source>
        <dbReference type="PROSITE" id="PS51119"/>
    </source>
</evidence>
<dbReference type="PANTHER" id="PTHR15138">
    <property type="entry name" value="TRANSCRIPTION INITIATION FACTOR TFIID SUBUNIT 4"/>
    <property type="match status" value="1"/>
</dbReference>
<dbReference type="GO" id="GO:0046982">
    <property type="term" value="F:protein heterodimerization activity"/>
    <property type="evidence" value="ECO:0007669"/>
    <property type="project" value="InterPro"/>
</dbReference>
<dbReference type="SMART" id="SM00549">
    <property type="entry name" value="TAFH"/>
    <property type="match status" value="1"/>
</dbReference>
<dbReference type="GO" id="GO:0006367">
    <property type="term" value="P:transcription initiation at RNA polymerase II promoter"/>
    <property type="evidence" value="ECO:0007669"/>
    <property type="project" value="TreeGrafter"/>
</dbReference>
<accession>A0A7I8WDJ5</accession>
<feature type="compositionally biased region" description="Basic and acidic residues" evidence="6">
    <location>
        <begin position="348"/>
        <end position="357"/>
    </location>
</feature>
<protein>
    <submittedName>
        <fullName evidence="8">DgyrCDS14289</fullName>
    </submittedName>
</protein>
<evidence type="ECO:0000313" key="8">
    <source>
        <dbReference type="EMBL" id="CAD5126117.1"/>
    </source>
</evidence>
<comment type="caution">
    <text evidence="8">The sequence shown here is derived from an EMBL/GenBank/DDBJ whole genome shotgun (WGS) entry which is preliminary data.</text>
</comment>
<evidence type="ECO:0000256" key="4">
    <source>
        <dbReference type="ARBA" id="ARBA00023163"/>
    </source>
</evidence>
<dbReference type="PANTHER" id="PTHR15138:SF14">
    <property type="entry name" value="TRANSCRIPTION INITIATION FACTOR TFIID SUBUNIT 4"/>
    <property type="match status" value="1"/>
</dbReference>
<feature type="compositionally biased region" description="Polar residues" evidence="6">
    <location>
        <begin position="416"/>
        <end position="437"/>
    </location>
</feature>
<dbReference type="GO" id="GO:0005669">
    <property type="term" value="C:transcription factor TFIID complex"/>
    <property type="evidence" value="ECO:0007669"/>
    <property type="project" value="InterPro"/>
</dbReference>
<dbReference type="InterPro" id="IPR009072">
    <property type="entry name" value="Histone-fold"/>
</dbReference>
<keyword evidence="4" id="KW-0804">Transcription</keyword>